<reference evidence="3 4" key="1">
    <citation type="submission" date="2019-07" db="EMBL/GenBank/DDBJ databases">
        <title>Full genome sequence of Sphingomonas sp. 4R-6-7(HKS19).</title>
        <authorList>
            <person name="Im W.-T."/>
        </authorList>
    </citation>
    <scope>NUCLEOTIDE SEQUENCE [LARGE SCALE GENOMIC DNA]</scope>
    <source>
        <strain evidence="3 4">HKS19</strain>
    </source>
</reference>
<dbReference type="InterPro" id="IPR029044">
    <property type="entry name" value="Nucleotide-diphossugar_trans"/>
</dbReference>
<evidence type="ECO:0000313" key="3">
    <source>
        <dbReference type="EMBL" id="QDZ07898.1"/>
    </source>
</evidence>
<dbReference type="Proteomes" id="UP000315673">
    <property type="component" value="Chromosome"/>
</dbReference>
<dbReference type="EMBL" id="CP042306">
    <property type="protein sequence ID" value="QDZ07898.1"/>
    <property type="molecule type" value="Genomic_DNA"/>
</dbReference>
<keyword evidence="3" id="KW-0808">Transferase</keyword>
<dbReference type="CDD" id="cd04182">
    <property type="entry name" value="GT_2_like_f"/>
    <property type="match status" value="1"/>
</dbReference>
<dbReference type="OrthoDB" id="9779263at2"/>
<dbReference type="KEGG" id="spai:FPZ24_10705"/>
<dbReference type="Gene3D" id="3.90.550.10">
    <property type="entry name" value="Spore Coat Polysaccharide Biosynthesis Protein SpsA, Chain A"/>
    <property type="match status" value="1"/>
</dbReference>
<evidence type="ECO:0000313" key="4">
    <source>
        <dbReference type="Proteomes" id="UP000315673"/>
    </source>
</evidence>
<sequence length="181" mass="19218">MSVAAVLLAAGLSRRFGDEDKLQMLLDGMPLGLHAARTLSALPLDHRIVVTRQNSLDWPDFTRVINYQPEIGMGHSLALGVRSACQMGADAVLVALADMPFVPLEHFAALLARHRGAASVIASSSGTQRMPPALFGRDWFERLESLTGDAGARTLLTDADTVAAKGAELVDIDSAGDLTGR</sequence>
<gene>
    <name evidence="3" type="ORF">FPZ24_10705</name>
</gene>
<dbReference type="Pfam" id="PF12804">
    <property type="entry name" value="NTP_transf_3"/>
    <property type="match status" value="1"/>
</dbReference>
<organism evidence="3 4">
    <name type="scientific">Sphingomonas panacisoli</name>
    <dbReference type="NCBI Taxonomy" id="1813879"/>
    <lineage>
        <taxon>Bacteria</taxon>
        <taxon>Pseudomonadati</taxon>
        <taxon>Pseudomonadota</taxon>
        <taxon>Alphaproteobacteria</taxon>
        <taxon>Sphingomonadales</taxon>
        <taxon>Sphingomonadaceae</taxon>
        <taxon>Sphingomonas</taxon>
    </lineage>
</organism>
<protein>
    <submittedName>
        <fullName evidence="3">Nucleotidyltransferase family protein</fullName>
    </submittedName>
</protein>
<evidence type="ECO:0000256" key="1">
    <source>
        <dbReference type="ARBA" id="ARBA00022842"/>
    </source>
</evidence>
<keyword evidence="1" id="KW-0460">Magnesium</keyword>
<name>A0A5B8LI20_9SPHN</name>
<dbReference type="PANTHER" id="PTHR43777">
    <property type="entry name" value="MOLYBDENUM COFACTOR CYTIDYLYLTRANSFERASE"/>
    <property type="match status" value="1"/>
</dbReference>
<feature type="domain" description="MobA-like NTP transferase" evidence="2">
    <location>
        <begin position="5"/>
        <end position="159"/>
    </location>
</feature>
<dbReference type="InterPro" id="IPR025877">
    <property type="entry name" value="MobA-like_NTP_Trfase"/>
</dbReference>
<dbReference type="PANTHER" id="PTHR43777:SF1">
    <property type="entry name" value="MOLYBDENUM COFACTOR CYTIDYLYLTRANSFERASE"/>
    <property type="match status" value="1"/>
</dbReference>
<accession>A0A5B8LI20</accession>
<dbReference type="RefSeq" id="WP_146571845.1">
    <property type="nucleotide sequence ID" value="NZ_CP042306.1"/>
</dbReference>
<dbReference type="SUPFAM" id="SSF53448">
    <property type="entry name" value="Nucleotide-diphospho-sugar transferases"/>
    <property type="match status" value="1"/>
</dbReference>
<dbReference type="GO" id="GO:0016779">
    <property type="term" value="F:nucleotidyltransferase activity"/>
    <property type="evidence" value="ECO:0007669"/>
    <property type="project" value="UniProtKB-ARBA"/>
</dbReference>
<dbReference type="AlphaFoldDB" id="A0A5B8LI20"/>
<proteinExistence type="predicted"/>
<keyword evidence="4" id="KW-1185">Reference proteome</keyword>
<evidence type="ECO:0000259" key="2">
    <source>
        <dbReference type="Pfam" id="PF12804"/>
    </source>
</evidence>